<dbReference type="Pfam" id="PF21837">
    <property type="entry name" value="DUF6896"/>
    <property type="match status" value="1"/>
</dbReference>
<evidence type="ECO:0000313" key="3">
    <source>
        <dbReference type="Proteomes" id="UP001595824"/>
    </source>
</evidence>
<dbReference type="InterPro" id="IPR054191">
    <property type="entry name" value="DUF6896"/>
</dbReference>
<evidence type="ECO:0000313" key="2">
    <source>
        <dbReference type="EMBL" id="MFC4332618.1"/>
    </source>
</evidence>
<name>A0ABV8TQ53_9ACTN</name>
<feature type="domain" description="DUF6896" evidence="1">
    <location>
        <begin position="12"/>
        <end position="130"/>
    </location>
</feature>
<evidence type="ECO:0000259" key="1">
    <source>
        <dbReference type="Pfam" id="PF21837"/>
    </source>
</evidence>
<keyword evidence="3" id="KW-1185">Reference proteome</keyword>
<comment type="caution">
    <text evidence="2">The sequence shown here is derived from an EMBL/GenBank/DDBJ whole genome shotgun (WGS) entry which is preliminary data.</text>
</comment>
<organism evidence="2 3">
    <name type="scientific">Streptomyces andamanensis</name>
    <dbReference type="NCBI Taxonomy" id="1565035"/>
    <lineage>
        <taxon>Bacteria</taxon>
        <taxon>Bacillati</taxon>
        <taxon>Actinomycetota</taxon>
        <taxon>Actinomycetes</taxon>
        <taxon>Kitasatosporales</taxon>
        <taxon>Streptomycetaceae</taxon>
        <taxon>Streptomyces</taxon>
    </lineage>
</organism>
<protein>
    <submittedName>
        <fullName evidence="2">DUF6896 domain-containing protein</fullName>
    </submittedName>
</protein>
<dbReference type="Proteomes" id="UP001595824">
    <property type="component" value="Unassembled WGS sequence"/>
</dbReference>
<gene>
    <name evidence="2" type="ORF">ACFPC0_33600</name>
</gene>
<sequence length="140" mass="15025">MSNASVEVVEYVEALARVQSEVLRSLPDLGTSLASIVRRARAGQLPKDGAIASGIEYSVHGNGCLFVSADGQEIDVDFLVNGTPIFDAWRIKRLSSSRGVTPGCTAEELTRECRLMVSSGDLEEANEGWFAMKGETDTAD</sequence>
<proteinExistence type="predicted"/>
<reference evidence="3" key="1">
    <citation type="journal article" date="2019" name="Int. J. Syst. Evol. Microbiol.">
        <title>The Global Catalogue of Microorganisms (GCM) 10K type strain sequencing project: providing services to taxonomists for standard genome sequencing and annotation.</title>
        <authorList>
            <consortium name="The Broad Institute Genomics Platform"/>
            <consortium name="The Broad Institute Genome Sequencing Center for Infectious Disease"/>
            <person name="Wu L."/>
            <person name="Ma J."/>
        </authorList>
    </citation>
    <scope>NUCLEOTIDE SEQUENCE [LARGE SCALE GENOMIC DNA]</scope>
    <source>
        <strain evidence="3">PCU 347</strain>
    </source>
</reference>
<accession>A0ABV8TQ53</accession>
<dbReference type="EMBL" id="JBHSDP010000029">
    <property type="protein sequence ID" value="MFC4332618.1"/>
    <property type="molecule type" value="Genomic_DNA"/>
</dbReference>
<dbReference type="RefSeq" id="WP_381744064.1">
    <property type="nucleotide sequence ID" value="NZ_JBHSDP010000029.1"/>
</dbReference>